<gene>
    <name evidence="2" type="ORF">COY52_11115</name>
</gene>
<comment type="caution">
    <text evidence="2">The sequence shown here is derived from an EMBL/GenBank/DDBJ whole genome shotgun (WGS) entry which is preliminary data.</text>
</comment>
<protein>
    <recommendedName>
        <fullName evidence="4">Divergent polysaccharide deacetylase family protein</fullName>
    </recommendedName>
</protein>
<proteinExistence type="predicted"/>
<name>A0A2M7S5Z5_9BACT</name>
<keyword evidence="1" id="KW-0472">Membrane</keyword>
<evidence type="ECO:0000256" key="1">
    <source>
        <dbReference type="SAM" id="Phobius"/>
    </source>
</evidence>
<dbReference type="InterPro" id="IPR011330">
    <property type="entry name" value="Glyco_hydro/deAcase_b/a-brl"/>
</dbReference>
<dbReference type="PANTHER" id="PTHR30105:SF2">
    <property type="entry name" value="DIVERGENT POLYSACCHARIDE DEACETYLASE SUPERFAMILY"/>
    <property type="match status" value="1"/>
</dbReference>
<dbReference type="InterPro" id="IPR006837">
    <property type="entry name" value="Divergent_DAC"/>
</dbReference>
<evidence type="ECO:0000313" key="3">
    <source>
        <dbReference type="Proteomes" id="UP000229307"/>
    </source>
</evidence>
<evidence type="ECO:0000313" key="2">
    <source>
        <dbReference type="EMBL" id="PIZ14753.1"/>
    </source>
</evidence>
<evidence type="ECO:0008006" key="4">
    <source>
        <dbReference type="Google" id="ProtNLM"/>
    </source>
</evidence>
<dbReference type="Proteomes" id="UP000229307">
    <property type="component" value="Unassembled WGS sequence"/>
</dbReference>
<keyword evidence="1" id="KW-0812">Transmembrane</keyword>
<dbReference type="EMBL" id="PFMR01000303">
    <property type="protein sequence ID" value="PIZ14753.1"/>
    <property type="molecule type" value="Genomic_DNA"/>
</dbReference>
<dbReference type="CDD" id="cd10936">
    <property type="entry name" value="CE4_DAC2"/>
    <property type="match status" value="1"/>
</dbReference>
<dbReference type="AlphaFoldDB" id="A0A2M7S5Z5"/>
<keyword evidence="1" id="KW-1133">Transmembrane helix</keyword>
<dbReference type="PANTHER" id="PTHR30105">
    <property type="entry name" value="UNCHARACTERIZED YIBQ-RELATED"/>
    <property type="match status" value="1"/>
</dbReference>
<accession>A0A2M7S5Z5</accession>
<feature type="transmembrane region" description="Helical" evidence="1">
    <location>
        <begin position="6"/>
        <end position="25"/>
    </location>
</feature>
<reference evidence="3" key="1">
    <citation type="submission" date="2017-09" db="EMBL/GenBank/DDBJ databases">
        <title>Depth-based differentiation of microbial function through sediment-hosted aquifers and enrichment of novel symbionts in the deep terrestrial subsurface.</title>
        <authorList>
            <person name="Probst A.J."/>
            <person name="Ladd B."/>
            <person name="Jarett J.K."/>
            <person name="Geller-Mcgrath D.E."/>
            <person name="Sieber C.M.K."/>
            <person name="Emerson J.B."/>
            <person name="Anantharaman K."/>
            <person name="Thomas B.C."/>
            <person name="Malmstrom R."/>
            <person name="Stieglmeier M."/>
            <person name="Klingl A."/>
            <person name="Woyke T."/>
            <person name="Ryan C.M."/>
            <person name="Banfield J.F."/>
        </authorList>
    </citation>
    <scope>NUCLEOTIDE SEQUENCE [LARGE SCALE GENOMIC DNA]</scope>
</reference>
<dbReference type="Gene3D" id="3.20.20.370">
    <property type="entry name" value="Glycoside hydrolase/deacetylase"/>
    <property type="match status" value="1"/>
</dbReference>
<dbReference type="GO" id="GO:0005975">
    <property type="term" value="P:carbohydrate metabolic process"/>
    <property type="evidence" value="ECO:0007669"/>
    <property type="project" value="InterPro"/>
</dbReference>
<dbReference type="Pfam" id="PF04748">
    <property type="entry name" value="Polysacc_deac_2"/>
    <property type="match status" value="1"/>
</dbReference>
<dbReference type="SUPFAM" id="SSF88713">
    <property type="entry name" value="Glycoside hydrolase/deacetylase"/>
    <property type="match status" value="1"/>
</dbReference>
<organism evidence="2 3">
    <name type="scientific">Candidatus Desantisbacteria bacterium CG_4_10_14_0_8_um_filter_48_22</name>
    <dbReference type="NCBI Taxonomy" id="1974543"/>
    <lineage>
        <taxon>Bacteria</taxon>
        <taxon>Candidatus Desantisiibacteriota</taxon>
    </lineage>
</organism>
<sequence length="356" mass="39995">MKIGRYILIGGVIALVVLLFVVKPFRKPVDYMKKSAELEAVLKSEFLKLGLSEQNLLETYNEQKSEGRVKWICFTKSFLVSDTFSFDVCLSSLKDAVMPAGGTVISSQAEKNGRMLTVKVGVKNTVTHVLIFERRSKTTRIAFIIDDFGFNEEAMSEFMTLDYPLTFAVLPYLKYSKAAAELAHKSGKEVILHLPLTGIENEYNKNVITLKMSSEEIESRVEKGISGVPYAVGANNHMGSIVTGNTQAMEIILGRLREHGMYFVDSRTTQKTVGYRLARSMGVRTGIRDIFLDMENFKDVEYIRGQVGALVRIARKKGEAIGIGHNRTWTFQVLREELPRLRSEGIELVFASQIVK</sequence>